<dbReference type="GO" id="GO:1903479">
    <property type="term" value="P:mitotic actomyosin contractile ring assembly actin filament organization"/>
    <property type="evidence" value="ECO:0007669"/>
    <property type="project" value="TreeGrafter"/>
</dbReference>
<dbReference type="PANTHER" id="PTHR14149:SF14">
    <property type="entry name" value="CALPONIN-HOMOLOGY (CH) DOMAIN-CONTAINING PROTEIN"/>
    <property type="match status" value="1"/>
</dbReference>
<dbReference type="GO" id="GO:0005096">
    <property type="term" value="F:GTPase activator activity"/>
    <property type="evidence" value="ECO:0007669"/>
    <property type="project" value="TreeGrafter"/>
</dbReference>
<evidence type="ECO:0000313" key="4">
    <source>
        <dbReference type="Proteomes" id="UP001210925"/>
    </source>
</evidence>
<dbReference type="InterPro" id="IPR036872">
    <property type="entry name" value="CH_dom_sf"/>
</dbReference>
<dbReference type="Pfam" id="PF00616">
    <property type="entry name" value="RasGAP"/>
    <property type="match status" value="1"/>
</dbReference>
<dbReference type="InterPro" id="IPR001936">
    <property type="entry name" value="RasGAP_dom"/>
</dbReference>
<feature type="domain" description="Ras-GAP" evidence="2">
    <location>
        <begin position="370"/>
        <end position="599"/>
    </location>
</feature>
<keyword evidence="4" id="KW-1185">Reference proteome</keyword>
<dbReference type="SMART" id="SM00015">
    <property type="entry name" value="IQ"/>
    <property type="match status" value="3"/>
</dbReference>
<sequence>MRNEGLPEVFFFELTDLYDKKNLPKVIYCIHALSHLLAKKGKAPNIKNLVGHLEFSDDLLNSTAQNLEDAAVNMPSFGNIQNELAKEMNTETEEQRLAREEEEARLKRAQYLEEHISDIVKAQSVVRMYLAKKVAERERAAQTIQRVWKGYKQRRNYQNRLMLFKSNEKLFEKIQARFKGKRAREDYLKKHGFYHAHVKEIVKIQAWWRGVNARKQYHALRLNRGGANLKVVRQYLHLLEHSDFDFDDEKALDELKRQVVQKIRENLAAEKDLNDLDSKVALLVKNRITIEEVAHFKSKDMRAALAKTAQSLANEAGIISFRGNDKDTKERKKKYEELFYLLQTEPVYLAGLMFTLNKKSGGSATKFLEQVVLTLYGYAQNAREEYLFIKLIEACIKIELDEVSKVDELVRENPLFIKLVLQYTRGAKEREYLRGLLRPLLEFVLENNDLDLESDPIAIYKATIREEEIRTGEKSAKPYDVTAEVAAADPDVKNIQMSNFEKLKKITDMFLLSIVKSINKMPYGIRYVAMKLKEAMKLKFPNADQEKDINLMIGNLLYYRYINPVIVAPEAFDVIESAISPIQRKNLAEVAKTLHQISVNKSYGATESDSYLQAYSNYIKTASVKFAVFLREASSVVSAEEFFDINEYLDTGRKESNSVYITPDEIILVHHSLVENLEQLPNLKNDSLRVILSELGPPPALGTAAKGPGSEVVLRLSNRFAKIIETDPVKDLVQTAKRMVTVIIKFSTGRTLLDILEDNATPEEEAAFAQFLLDEEQKHNNVSVHNSIENLHGQSTAPEPHSHSAFQTLYKENGKFKTLQQFKIKALELMSQLEQHGTVSKKDHYQSMLDSIVEDMLTKQRRRDFRKKEFASLRKTLNSLQEKSKFLDDSLKSYHDYIDSCMAQLTNKKGKNKKAPMIFSKQYYHIQGLKKAGKVPQFGSFKYNGAELHKKGVLISIDDHTPKQYGLLTLTISSDEAGIFTLDVTLLGKSLGTETLKLEDLLQHQYNKVDIITILDCAKVNVNLLVFLINKKFYV</sequence>
<evidence type="ECO:0000259" key="2">
    <source>
        <dbReference type="PROSITE" id="PS50018"/>
    </source>
</evidence>
<protein>
    <recommendedName>
        <fullName evidence="2">Ras-GAP domain-containing protein</fullName>
    </recommendedName>
</protein>
<dbReference type="PROSITE" id="PS50096">
    <property type="entry name" value="IQ"/>
    <property type="match status" value="3"/>
</dbReference>
<dbReference type="Proteomes" id="UP001210925">
    <property type="component" value="Unassembled WGS sequence"/>
</dbReference>
<accession>A0AAD5UDB1</accession>
<dbReference type="PANTHER" id="PTHR14149">
    <property type="entry name" value="RAS GTPASE-ACTIVATING PROTEIN WITH IQ MOTIF"/>
    <property type="match status" value="1"/>
</dbReference>
<dbReference type="CDD" id="cd23767">
    <property type="entry name" value="IQCD"/>
    <property type="match status" value="1"/>
</dbReference>
<dbReference type="Gene3D" id="1.10.418.10">
    <property type="entry name" value="Calponin-like domain"/>
    <property type="match status" value="1"/>
</dbReference>
<dbReference type="Pfam" id="PF00612">
    <property type="entry name" value="IQ"/>
    <property type="match status" value="2"/>
</dbReference>
<dbReference type="GO" id="GO:0110085">
    <property type="term" value="C:mitotic actomyosin contractile ring"/>
    <property type="evidence" value="ECO:0007669"/>
    <property type="project" value="TreeGrafter"/>
</dbReference>
<dbReference type="SUPFAM" id="SSF47576">
    <property type="entry name" value="Calponin-homology domain, CH-domain"/>
    <property type="match status" value="1"/>
</dbReference>
<evidence type="ECO:0000256" key="1">
    <source>
        <dbReference type="SAM" id="Coils"/>
    </source>
</evidence>
<comment type="caution">
    <text evidence="3">The sequence shown here is derived from an EMBL/GenBank/DDBJ whole genome shotgun (WGS) entry which is preliminary data.</text>
</comment>
<gene>
    <name evidence="3" type="ORF">HK103_007118</name>
</gene>
<proteinExistence type="predicted"/>
<dbReference type="SUPFAM" id="SSF143885">
    <property type="entry name" value="RGC domain-like"/>
    <property type="match status" value="1"/>
</dbReference>
<name>A0AAD5UDB1_9FUNG</name>
<dbReference type="InterPro" id="IPR023152">
    <property type="entry name" value="RasGAP_CS"/>
</dbReference>
<dbReference type="InterPro" id="IPR000593">
    <property type="entry name" value="RasGAP_C"/>
</dbReference>
<keyword evidence="1" id="KW-0175">Coiled coil</keyword>
<dbReference type="EMBL" id="JADGKB010000084">
    <property type="protein sequence ID" value="KAJ3254482.1"/>
    <property type="molecule type" value="Genomic_DNA"/>
</dbReference>
<organism evidence="3 4">
    <name type="scientific">Boothiomyces macroporosus</name>
    <dbReference type="NCBI Taxonomy" id="261099"/>
    <lineage>
        <taxon>Eukaryota</taxon>
        <taxon>Fungi</taxon>
        <taxon>Fungi incertae sedis</taxon>
        <taxon>Chytridiomycota</taxon>
        <taxon>Chytridiomycota incertae sedis</taxon>
        <taxon>Chytridiomycetes</taxon>
        <taxon>Rhizophydiales</taxon>
        <taxon>Terramycetaceae</taxon>
        <taxon>Boothiomyces</taxon>
    </lineage>
</organism>
<dbReference type="Pfam" id="PF03836">
    <property type="entry name" value="RasGAP_C"/>
    <property type="match status" value="1"/>
</dbReference>
<reference evidence="3" key="1">
    <citation type="submission" date="2020-05" db="EMBL/GenBank/DDBJ databases">
        <title>Phylogenomic resolution of chytrid fungi.</title>
        <authorList>
            <person name="Stajich J.E."/>
            <person name="Amses K."/>
            <person name="Simmons R."/>
            <person name="Seto K."/>
            <person name="Myers J."/>
            <person name="Bonds A."/>
            <person name="Quandt C.A."/>
            <person name="Barry K."/>
            <person name="Liu P."/>
            <person name="Grigoriev I."/>
            <person name="Longcore J.E."/>
            <person name="James T.Y."/>
        </authorList>
    </citation>
    <scope>NUCLEOTIDE SEQUENCE</scope>
    <source>
        <strain evidence="3">PLAUS21</strain>
    </source>
</reference>
<dbReference type="AlphaFoldDB" id="A0AAD5UDB1"/>
<dbReference type="Gene3D" id="1.20.5.190">
    <property type="match status" value="2"/>
</dbReference>
<dbReference type="GO" id="GO:0051015">
    <property type="term" value="F:actin filament binding"/>
    <property type="evidence" value="ECO:0007669"/>
    <property type="project" value="TreeGrafter"/>
</dbReference>
<dbReference type="InterPro" id="IPR008936">
    <property type="entry name" value="Rho_GTPase_activation_prot"/>
</dbReference>
<dbReference type="Gene3D" id="1.10.506.10">
    <property type="entry name" value="GTPase Activation - p120gap, domain 1"/>
    <property type="match status" value="1"/>
</dbReference>
<dbReference type="GO" id="GO:0005516">
    <property type="term" value="F:calmodulin binding"/>
    <property type="evidence" value="ECO:0007669"/>
    <property type="project" value="TreeGrafter"/>
</dbReference>
<evidence type="ECO:0000313" key="3">
    <source>
        <dbReference type="EMBL" id="KAJ3254482.1"/>
    </source>
</evidence>
<feature type="coiled-coil region" evidence="1">
    <location>
        <begin position="85"/>
        <end position="114"/>
    </location>
</feature>
<dbReference type="InterPro" id="IPR000048">
    <property type="entry name" value="IQ_motif_EF-hand-BS"/>
</dbReference>
<dbReference type="SUPFAM" id="SSF48350">
    <property type="entry name" value="GTPase activation domain, GAP"/>
    <property type="match status" value="1"/>
</dbReference>
<dbReference type="SMART" id="SM00323">
    <property type="entry name" value="RasGAP"/>
    <property type="match status" value="1"/>
</dbReference>
<dbReference type="PROSITE" id="PS00509">
    <property type="entry name" value="RAS_GTPASE_ACTIV_1"/>
    <property type="match status" value="1"/>
</dbReference>
<dbReference type="PROSITE" id="PS50018">
    <property type="entry name" value="RAS_GTPASE_ACTIV_2"/>
    <property type="match status" value="1"/>
</dbReference>